<dbReference type="Gene3D" id="2.60.40.790">
    <property type="match status" value="1"/>
</dbReference>
<gene>
    <name evidence="4" type="ORF">SAMN04487864_101333</name>
</gene>
<feature type="domain" description="SHSP" evidence="3">
    <location>
        <begin position="36"/>
        <end position="152"/>
    </location>
</feature>
<accession>A0A1G6HYB6</accession>
<dbReference type="Proteomes" id="UP000198943">
    <property type="component" value="Unassembled WGS sequence"/>
</dbReference>
<dbReference type="InterPro" id="IPR008978">
    <property type="entry name" value="HSP20-like_chaperone"/>
</dbReference>
<comment type="similarity">
    <text evidence="1 2">Belongs to the small heat shock protein (HSP20) family.</text>
</comment>
<dbReference type="SUPFAM" id="SSF49764">
    <property type="entry name" value="HSP20-like chaperones"/>
    <property type="match status" value="1"/>
</dbReference>
<evidence type="ECO:0000259" key="3">
    <source>
        <dbReference type="PROSITE" id="PS01031"/>
    </source>
</evidence>
<dbReference type="RefSeq" id="WP_093729090.1">
    <property type="nucleotide sequence ID" value="NZ_FMYW01000001.1"/>
</dbReference>
<dbReference type="AlphaFoldDB" id="A0A1G6HYB6"/>
<evidence type="ECO:0000313" key="5">
    <source>
        <dbReference type="Proteomes" id="UP000198943"/>
    </source>
</evidence>
<keyword evidence="5" id="KW-1185">Reference proteome</keyword>
<dbReference type="PROSITE" id="PS01031">
    <property type="entry name" value="SHSP"/>
    <property type="match status" value="1"/>
</dbReference>
<dbReference type="InterPro" id="IPR002068">
    <property type="entry name" value="A-crystallin/Hsp20_dom"/>
</dbReference>
<evidence type="ECO:0000256" key="2">
    <source>
        <dbReference type="RuleBase" id="RU003616"/>
    </source>
</evidence>
<name>A0A1G6HYB6_9FIRM</name>
<dbReference type="PANTHER" id="PTHR11527">
    <property type="entry name" value="HEAT-SHOCK PROTEIN 20 FAMILY MEMBER"/>
    <property type="match status" value="1"/>
</dbReference>
<dbReference type="OrthoDB" id="9811615at2"/>
<dbReference type="InterPro" id="IPR031107">
    <property type="entry name" value="Small_HSP"/>
</dbReference>
<proteinExistence type="inferred from homology"/>
<dbReference type="Pfam" id="PF00011">
    <property type="entry name" value="HSP20"/>
    <property type="match status" value="1"/>
</dbReference>
<sequence>MMLPSIFGENLFDEWMNDSGLMNPNFFGKGHSPLYGKHASNIMKTDIRENKDSYDVIVDLPGFKKEGIQVQLEDGYMTITASKSLDKDEKDEEGKYIRQERYSGACSRSFYVGPAVTVEDIKAKFEDGTLRLNIPKKDPKAVEGKKYIAIEG</sequence>
<evidence type="ECO:0000256" key="1">
    <source>
        <dbReference type="PROSITE-ProRule" id="PRU00285"/>
    </source>
</evidence>
<protein>
    <submittedName>
        <fullName evidence="4">Molecular chaperone IbpA, HSP20 family</fullName>
    </submittedName>
</protein>
<dbReference type="CDD" id="cd06471">
    <property type="entry name" value="ACD_LpsHSP_like"/>
    <property type="match status" value="1"/>
</dbReference>
<dbReference type="EMBL" id="FMYW01000001">
    <property type="protein sequence ID" value="SDB99272.1"/>
    <property type="molecule type" value="Genomic_DNA"/>
</dbReference>
<organism evidence="4 5">
    <name type="scientific">Succiniclasticum ruminis</name>
    <dbReference type="NCBI Taxonomy" id="40841"/>
    <lineage>
        <taxon>Bacteria</taxon>
        <taxon>Bacillati</taxon>
        <taxon>Bacillota</taxon>
        <taxon>Negativicutes</taxon>
        <taxon>Acidaminococcales</taxon>
        <taxon>Acidaminococcaceae</taxon>
        <taxon>Succiniclasticum</taxon>
    </lineage>
</organism>
<evidence type="ECO:0000313" key="4">
    <source>
        <dbReference type="EMBL" id="SDB99272.1"/>
    </source>
</evidence>
<reference evidence="5" key="1">
    <citation type="submission" date="2016-10" db="EMBL/GenBank/DDBJ databases">
        <authorList>
            <person name="Varghese N."/>
            <person name="Submissions S."/>
        </authorList>
    </citation>
    <scope>NUCLEOTIDE SEQUENCE [LARGE SCALE GENOMIC DNA]</scope>
    <source>
        <strain evidence="5">DSM 11005</strain>
    </source>
</reference>